<proteinExistence type="evidence at transcript level"/>
<feature type="compositionally biased region" description="Basic and acidic residues" evidence="1">
    <location>
        <begin position="41"/>
        <end position="54"/>
    </location>
</feature>
<accession>U5ENU5</accession>
<dbReference type="PANTHER" id="PTHR39945:SF1">
    <property type="entry name" value="FI14129P"/>
    <property type="match status" value="1"/>
</dbReference>
<dbReference type="AlphaFoldDB" id="U5ENU5"/>
<keyword evidence="2" id="KW-0812">Transmembrane</keyword>
<evidence type="ECO:0000313" key="3">
    <source>
        <dbReference type="EMBL" id="JAB54889.1"/>
    </source>
</evidence>
<feature type="non-terminal residue" evidence="3">
    <location>
        <position position="1"/>
    </location>
</feature>
<feature type="region of interest" description="Disordered" evidence="1">
    <location>
        <begin position="32"/>
        <end position="60"/>
    </location>
</feature>
<name>U5ENU5_9DIPT</name>
<sequence>NNKKMSIQMGSILLTIIFINLYFITITTCYPSSSRQVKPSNQDKYKLDDNKEDSYEYDEDYEEDDSIYQRIKKCHLDEDLNELCQRCSKATKATNAYPMCCNNEDNVTKWCRDYVYYGILK</sequence>
<reference evidence="3" key="1">
    <citation type="journal article" date="2014" name="Insect Biochem. Mol. Biol.">
        <title>An insight into the sialome of the frog biting fly, Corethrella appendiculata.</title>
        <authorList>
            <person name="Ribeiro J.M.C."/>
            <person name="Chagas A.C."/>
            <person name="Pham V.M."/>
            <person name="Lounibos L.P."/>
            <person name="Calvo E."/>
        </authorList>
    </citation>
    <scope>NUCLEOTIDE SEQUENCE</scope>
    <source>
        <tissue evidence="3">Salivary glands</tissue>
    </source>
</reference>
<feature type="transmembrane region" description="Helical" evidence="2">
    <location>
        <begin position="12"/>
        <end position="33"/>
    </location>
</feature>
<keyword evidence="2" id="KW-0472">Membrane</keyword>
<dbReference type="PANTHER" id="PTHR39945">
    <property type="entry name" value="FI14129P"/>
    <property type="match status" value="1"/>
</dbReference>
<protein>
    <submittedName>
        <fullName evidence="3">Putative secreted conserved protein</fullName>
    </submittedName>
</protein>
<evidence type="ECO:0000256" key="2">
    <source>
        <dbReference type="SAM" id="Phobius"/>
    </source>
</evidence>
<dbReference type="EMBL" id="GANO01004982">
    <property type="protein sequence ID" value="JAB54889.1"/>
    <property type="molecule type" value="mRNA"/>
</dbReference>
<organism evidence="3">
    <name type="scientific">Corethrella appendiculata</name>
    <dbReference type="NCBI Taxonomy" id="1370023"/>
    <lineage>
        <taxon>Eukaryota</taxon>
        <taxon>Metazoa</taxon>
        <taxon>Ecdysozoa</taxon>
        <taxon>Arthropoda</taxon>
        <taxon>Hexapoda</taxon>
        <taxon>Insecta</taxon>
        <taxon>Pterygota</taxon>
        <taxon>Neoptera</taxon>
        <taxon>Endopterygota</taxon>
        <taxon>Diptera</taxon>
        <taxon>Nematocera</taxon>
        <taxon>Culicoidea</taxon>
        <taxon>Chaoboridae</taxon>
        <taxon>Corethrella</taxon>
    </lineage>
</organism>
<keyword evidence="2" id="KW-1133">Transmembrane helix</keyword>
<evidence type="ECO:0000256" key="1">
    <source>
        <dbReference type="SAM" id="MobiDB-lite"/>
    </source>
</evidence>